<dbReference type="SMART" id="SM00428">
    <property type="entry name" value="H3"/>
    <property type="match status" value="1"/>
</dbReference>
<feature type="region of interest" description="Disordered" evidence="12">
    <location>
        <begin position="1258"/>
        <end position="1278"/>
    </location>
</feature>
<dbReference type="Pfam" id="PF13639">
    <property type="entry name" value="zf-RING_2"/>
    <property type="match status" value="1"/>
</dbReference>
<feature type="compositionally biased region" description="Low complexity" evidence="12">
    <location>
        <begin position="905"/>
        <end position="917"/>
    </location>
</feature>
<dbReference type="PROSITE" id="PS50203">
    <property type="entry name" value="CALPAIN_CAT"/>
    <property type="match status" value="1"/>
</dbReference>
<evidence type="ECO:0000256" key="1">
    <source>
        <dbReference type="ARBA" id="ARBA00004123"/>
    </source>
</evidence>
<feature type="active site" evidence="9 11">
    <location>
        <position position="356"/>
    </location>
</feature>
<feature type="active site" evidence="9 11">
    <location>
        <position position="336"/>
    </location>
</feature>
<dbReference type="Gene3D" id="3.90.70.10">
    <property type="entry name" value="Cysteine proteinases"/>
    <property type="match status" value="1"/>
</dbReference>
<feature type="domain" description="RING-type" evidence="13">
    <location>
        <begin position="1406"/>
        <end position="1448"/>
    </location>
</feature>
<accession>A0A7J6M1Q7</accession>
<dbReference type="SMART" id="SM00230">
    <property type="entry name" value="CysPc"/>
    <property type="match status" value="1"/>
</dbReference>
<comment type="similarity">
    <text evidence="3">Belongs to the histone H3 family.</text>
</comment>
<feature type="domain" description="Calpain catalytic" evidence="15">
    <location>
        <begin position="24"/>
        <end position="421"/>
    </location>
</feature>
<dbReference type="GO" id="GO:0006508">
    <property type="term" value="P:proteolysis"/>
    <property type="evidence" value="ECO:0007669"/>
    <property type="project" value="UniProtKB-KW"/>
</dbReference>
<dbReference type="SUPFAM" id="SSF57850">
    <property type="entry name" value="RING/U-box"/>
    <property type="match status" value="1"/>
</dbReference>
<feature type="compositionally biased region" description="Basic and acidic residues" evidence="12">
    <location>
        <begin position="748"/>
        <end position="758"/>
    </location>
</feature>
<dbReference type="InterPro" id="IPR022684">
    <property type="entry name" value="Calpain_cysteine_protease"/>
</dbReference>
<evidence type="ECO:0000256" key="11">
    <source>
        <dbReference type="PROSITE-ProRule" id="PRU00239"/>
    </source>
</evidence>
<feature type="compositionally biased region" description="Pro residues" evidence="12">
    <location>
        <begin position="859"/>
        <end position="878"/>
    </location>
</feature>
<dbReference type="GO" id="GO:0003677">
    <property type="term" value="F:DNA binding"/>
    <property type="evidence" value="ECO:0007669"/>
    <property type="project" value="UniProtKB-KW"/>
</dbReference>
<dbReference type="SMART" id="SM00184">
    <property type="entry name" value="RING"/>
    <property type="match status" value="1"/>
</dbReference>
<proteinExistence type="inferred from homology"/>
<dbReference type="InterPro" id="IPR013083">
    <property type="entry name" value="Znf_RING/FYVE/PHD"/>
</dbReference>
<dbReference type="InterPro" id="IPR000164">
    <property type="entry name" value="Histone_H3/CENP-A"/>
</dbReference>
<feature type="region of interest" description="Disordered" evidence="12">
    <location>
        <begin position="574"/>
        <end position="597"/>
    </location>
</feature>
<dbReference type="PANTHER" id="PTHR10183">
    <property type="entry name" value="CALPAIN"/>
    <property type="match status" value="1"/>
</dbReference>
<evidence type="ECO:0000313" key="16">
    <source>
        <dbReference type="EMBL" id="KAF4665356.1"/>
    </source>
</evidence>
<dbReference type="Gene3D" id="3.30.40.10">
    <property type="entry name" value="Zinc/RING finger domain, C3HC4 (zinc finger)"/>
    <property type="match status" value="1"/>
</dbReference>
<dbReference type="CDD" id="cd16448">
    <property type="entry name" value="RING-H2"/>
    <property type="match status" value="1"/>
</dbReference>
<dbReference type="GO" id="GO:0035091">
    <property type="term" value="F:phosphatidylinositol binding"/>
    <property type="evidence" value="ECO:0007669"/>
    <property type="project" value="InterPro"/>
</dbReference>
<keyword evidence="4 11" id="KW-0645">Protease</keyword>
<dbReference type="GO" id="GO:0004198">
    <property type="term" value="F:calcium-dependent cysteine-type endopeptidase activity"/>
    <property type="evidence" value="ECO:0007669"/>
    <property type="project" value="InterPro"/>
</dbReference>
<dbReference type="InterPro" id="IPR009072">
    <property type="entry name" value="Histone-fold"/>
</dbReference>
<dbReference type="GO" id="GO:0046982">
    <property type="term" value="F:protein heterodimerization activity"/>
    <property type="evidence" value="ECO:0007669"/>
    <property type="project" value="InterPro"/>
</dbReference>
<comment type="subcellular location">
    <subcellularLocation>
        <location evidence="1">Nucleus</location>
    </subcellularLocation>
</comment>
<organism evidence="16 17">
    <name type="scientific">Perkinsus olseni</name>
    <name type="common">Perkinsus atlanticus</name>
    <dbReference type="NCBI Taxonomy" id="32597"/>
    <lineage>
        <taxon>Eukaryota</taxon>
        <taxon>Sar</taxon>
        <taxon>Alveolata</taxon>
        <taxon>Perkinsozoa</taxon>
        <taxon>Perkinsea</taxon>
        <taxon>Perkinsida</taxon>
        <taxon>Perkinsidae</taxon>
        <taxon>Perkinsus</taxon>
    </lineage>
</organism>
<dbReference type="SUPFAM" id="SSF47113">
    <property type="entry name" value="Histone-fold"/>
    <property type="match status" value="1"/>
</dbReference>
<dbReference type="Pfam" id="PF00787">
    <property type="entry name" value="PX"/>
    <property type="match status" value="1"/>
</dbReference>
<dbReference type="GO" id="GO:0005634">
    <property type="term" value="C:nucleus"/>
    <property type="evidence" value="ECO:0007669"/>
    <property type="project" value="UniProtKB-SubCell"/>
</dbReference>
<dbReference type="PRINTS" id="PR00622">
    <property type="entry name" value="HISTONEH3"/>
</dbReference>
<feature type="compositionally biased region" description="Basic and acidic residues" evidence="12">
    <location>
        <begin position="625"/>
        <end position="643"/>
    </location>
</feature>
<evidence type="ECO:0000256" key="5">
    <source>
        <dbReference type="ARBA" id="ARBA00022801"/>
    </source>
</evidence>
<dbReference type="InterPro" id="IPR000169">
    <property type="entry name" value="Pept_cys_AS"/>
</dbReference>
<feature type="region of interest" description="Disordered" evidence="12">
    <location>
        <begin position="732"/>
        <end position="778"/>
    </location>
</feature>
<evidence type="ECO:0000256" key="2">
    <source>
        <dbReference type="ARBA" id="ARBA00007623"/>
    </source>
</evidence>
<evidence type="ECO:0000256" key="9">
    <source>
        <dbReference type="PIRSR" id="PIRSR622684-1"/>
    </source>
</evidence>
<dbReference type="CDD" id="cd22249">
    <property type="entry name" value="UDM1_RNF168_RNF169-like"/>
    <property type="match status" value="1"/>
</dbReference>
<dbReference type="CDD" id="cd22911">
    <property type="entry name" value="HFD_H3"/>
    <property type="match status" value="1"/>
</dbReference>
<dbReference type="PROSITE" id="PS50195">
    <property type="entry name" value="PX"/>
    <property type="match status" value="1"/>
</dbReference>
<evidence type="ECO:0000256" key="8">
    <source>
        <dbReference type="ARBA" id="ARBA00023242"/>
    </source>
</evidence>
<evidence type="ECO:0000256" key="10">
    <source>
        <dbReference type="PROSITE-ProRule" id="PRU00175"/>
    </source>
</evidence>
<feature type="region of interest" description="Disordered" evidence="12">
    <location>
        <begin position="822"/>
        <end position="1027"/>
    </location>
</feature>
<name>A0A7J6M1Q7_PEROL</name>
<keyword evidence="6 11" id="KW-0788">Thiol protease</keyword>
<comment type="caution">
    <text evidence="16">The sequence shown here is derived from an EMBL/GenBank/DDBJ whole genome shotgun (WGS) entry which is preliminary data.</text>
</comment>
<dbReference type="InterPro" id="IPR036871">
    <property type="entry name" value="PX_dom_sf"/>
</dbReference>
<dbReference type="InterPro" id="IPR001841">
    <property type="entry name" value="Znf_RING"/>
</dbReference>
<dbReference type="PANTHER" id="PTHR10183:SF379">
    <property type="entry name" value="CALPAIN-5"/>
    <property type="match status" value="1"/>
</dbReference>
<dbReference type="GO" id="GO:0000786">
    <property type="term" value="C:nucleosome"/>
    <property type="evidence" value="ECO:0007669"/>
    <property type="project" value="InterPro"/>
</dbReference>
<dbReference type="Pfam" id="PF00648">
    <property type="entry name" value="Peptidase_C2"/>
    <property type="match status" value="1"/>
</dbReference>
<feature type="domain" description="PX" evidence="14">
    <location>
        <begin position="1089"/>
        <end position="1228"/>
    </location>
</feature>
<keyword evidence="5 11" id="KW-0378">Hydrolase</keyword>
<feature type="region of interest" description="Disordered" evidence="12">
    <location>
        <begin position="1"/>
        <end position="26"/>
    </location>
</feature>
<evidence type="ECO:0000259" key="13">
    <source>
        <dbReference type="PROSITE" id="PS50089"/>
    </source>
</evidence>
<feature type="region of interest" description="Disordered" evidence="12">
    <location>
        <begin position="1337"/>
        <end position="1367"/>
    </location>
</feature>
<evidence type="ECO:0000256" key="6">
    <source>
        <dbReference type="ARBA" id="ARBA00022807"/>
    </source>
</evidence>
<dbReference type="SUPFAM" id="SSF54001">
    <property type="entry name" value="Cysteine proteinases"/>
    <property type="match status" value="1"/>
</dbReference>
<dbReference type="InterPro" id="IPR007125">
    <property type="entry name" value="H2A/H2B/H3"/>
</dbReference>
<dbReference type="GO" id="GO:0030527">
    <property type="term" value="F:structural constituent of chromatin"/>
    <property type="evidence" value="ECO:0007669"/>
    <property type="project" value="InterPro"/>
</dbReference>
<dbReference type="PROSITE" id="PS50089">
    <property type="entry name" value="ZF_RING_2"/>
    <property type="match status" value="1"/>
</dbReference>
<keyword evidence="10" id="KW-0479">Metal-binding</keyword>
<keyword evidence="10" id="KW-0862">Zinc</keyword>
<feature type="compositionally biased region" description="Basic and acidic residues" evidence="12">
    <location>
        <begin position="653"/>
        <end position="677"/>
    </location>
</feature>
<keyword evidence="7" id="KW-0238">DNA-binding</keyword>
<dbReference type="SUPFAM" id="SSF64268">
    <property type="entry name" value="PX domain"/>
    <property type="match status" value="1"/>
</dbReference>
<evidence type="ECO:0000259" key="14">
    <source>
        <dbReference type="PROSITE" id="PS50195"/>
    </source>
</evidence>
<dbReference type="PROSITE" id="PS00139">
    <property type="entry name" value="THIOL_PROTEASE_CYS"/>
    <property type="match status" value="1"/>
</dbReference>
<dbReference type="OrthoDB" id="268518at2759"/>
<keyword evidence="8" id="KW-0539">Nucleus</keyword>
<dbReference type="Proteomes" id="UP000570595">
    <property type="component" value="Unassembled WGS sequence"/>
</dbReference>
<evidence type="ECO:0000256" key="7">
    <source>
        <dbReference type="ARBA" id="ARBA00023125"/>
    </source>
</evidence>
<evidence type="ECO:0000256" key="3">
    <source>
        <dbReference type="ARBA" id="ARBA00010343"/>
    </source>
</evidence>
<dbReference type="EMBL" id="JABAHT010000096">
    <property type="protein sequence ID" value="KAF4665356.1"/>
    <property type="molecule type" value="Genomic_DNA"/>
</dbReference>
<feature type="active site" evidence="9 11">
    <location>
        <position position="102"/>
    </location>
</feature>
<feature type="compositionally biased region" description="Basic residues" evidence="12">
    <location>
        <begin position="738"/>
        <end position="747"/>
    </location>
</feature>
<feature type="region of interest" description="Disordered" evidence="12">
    <location>
        <begin position="625"/>
        <end position="688"/>
    </location>
</feature>
<feature type="compositionally biased region" description="Basic and acidic residues" evidence="12">
    <location>
        <begin position="1266"/>
        <end position="1278"/>
    </location>
</feature>
<dbReference type="GO" id="GO:0008270">
    <property type="term" value="F:zinc ion binding"/>
    <property type="evidence" value="ECO:0007669"/>
    <property type="project" value="UniProtKB-KW"/>
</dbReference>
<feature type="compositionally biased region" description="Low complexity" evidence="12">
    <location>
        <begin position="848"/>
        <end position="858"/>
    </location>
</feature>
<feature type="compositionally biased region" description="Acidic residues" evidence="12">
    <location>
        <begin position="587"/>
        <end position="597"/>
    </location>
</feature>
<feature type="compositionally biased region" description="Pro residues" evidence="12">
    <location>
        <begin position="918"/>
        <end position="934"/>
    </location>
</feature>
<evidence type="ECO:0000313" key="17">
    <source>
        <dbReference type="Proteomes" id="UP000570595"/>
    </source>
</evidence>
<feature type="compositionally biased region" description="Low complexity" evidence="12">
    <location>
        <begin position="883"/>
        <end position="894"/>
    </location>
</feature>
<comment type="similarity">
    <text evidence="2">Belongs to the peptidase C2 family.</text>
</comment>
<keyword evidence="10" id="KW-0863">Zinc-finger</keyword>
<gene>
    <name evidence="16" type="ORF">FOZ61_010989</name>
</gene>
<dbReference type="InterPro" id="IPR001683">
    <property type="entry name" value="PX_dom"/>
</dbReference>
<dbReference type="Pfam" id="PF00125">
    <property type="entry name" value="Histone"/>
    <property type="match status" value="1"/>
</dbReference>
<dbReference type="Gene3D" id="3.30.1520.10">
    <property type="entry name" value="Phox-like domain"/>
    <property type="match status" value="1"/>
</dbReference>
<feature type="compositionally biased region" description="Low complexity" evidence="12">
    <location>
        <begin position="574"/>
        <end position="584"/>
    </location>
</feature>
<reference evidence="16 17" key="1">
    <citation type="submission" date="2020-04" db="EMBL/GenBank/DDBJ databases">
        <title>Perkinsus olseni comparative genomics.</title>
        <authorList>
            <person name="Bogema D.R."/>
        </authorList>
    </citation>
    <scope>NUCLEOTIDE SEQUENCE [LARGE SCALE GENOMIC DNA]</scope>
    <source>
        <strain evidence="16">ATCC PRA-179</strain>
    </source>
</reference>
<sequence length="1468" mass="165247">MKASHNPIDAPPPDKVPRPGGDGLFMDKSFSPLDARNTIGPVSSEDNKSRLRLTPAERDGAVWIRIPDLIRMNCGLSHEDPVNLFDDTIEPNDLTQGVVGDCWLLASMACLAEFPDSVVERINPKAISPEGRYTVSLYDHTKCRWENITIDDYVPCKYYADYTQVPYRMNDQGKRVYDGRVKPRMRYRPLFAAPHGNEMWCLILEKAMAKFVGSYSKIAGGHEPFAFMTMTGYSQVYEFKRRALDKDMTRAEVGVWQRGWAQWHSRDRPTCGYKPVRQGVTDRGGTLSTQYTNDALFDKLLSYDERNYLMAACITCFQPPRTLQGYFRPDGLVLGHAYSLISACRVGNIRLVQLRNPHGKGDGTQSTEWNGRWSDADLPTWRAHPQLVEATGFAPGDDGMFWMSFEDFSSIFDKVMILAMSMSQPRAALAHSRRGRKSSCLPCFSRSMGDAPKDMTRDFMKVEADRLSLGVAMKAILHNQDDGMQQRRNLVAYRQMSMCPYDPYLNAPGWIKENQSLWKRWLDEKGIQYKQIKDSSMRLPPRAWLPHLALKANGWTTPGDLLFAVFLLTRTGSSKSKPKASAQDSKADDDAEGEDQEDYDEDYLFEVDYEAEVKRLQEEADIREREEAKKRAQKEAEMESEKKRTARKQRKSLYLEKDPVRMLEMQRKRKKDRDNYKPMKPGQEYSDTDTEEIVEWAFARRDYLINNKGKAGLKEAKELERRALMHLEWKERRVENRGRKKKKKRKTKEGSDKQERGKKDKKARKKKGDTGGVNLFPHATSNESTIVRIIISIIIERTTISPYFFRSSSLLRRMFPRLSALFSSQGSRRGPPRRDARPTDDGVDDGDSSPGSSESSEPMTPPGPVPTPKRAPPPPPRGRSPGRRSPSSGRRGTPAKAGARTAAKSTPAGASSESSEPMSPPETVPTPKRAPPPPPRRRTPSPPARRARPTSPITPPSTLRGSPPRGVVQMRGTPPTARRISPKRAPRQQPPAPPARRPSTKKAAARPSRPSGGSDGKKKRRFRPGTKALKEIRQFQRTTELLVPKAPFARVVREIQLLFVGEEWRWSQEALIALQTAAEAYLVGLFEDAMLVAIHAKRVTLMSKASPIPHYPIHVLATTAGGWQHEYGVLLLVYAMEFARYDVSRRFSEFQALAMDFEELTGMATPSPLPAPPRLGTSTRFDENLAEGQRRELELFIQTLLSFITPFPAGHPVKKLVISEFLHFDNRTAAADSPHSTAGTSTGNPDERQALHGYTATAAPSAPSYSEREARRDIVGRPSEVEGSRTGFVRPLLGILADAIGLLQLRRRGCELPNESREALGRFADVLCDTVSVERRAPPVESSSSSSSSSQIHFHGTPPGESGTFLDTLTEDNREEAPAEYRGIDPAVLETFPRWRYDEQHKQRTCAICMEEYTPACFMRTLPCLHHFHATCIDRWLLEESSECPSCKTDFGCRRPGQSPCDAKVIDT</sequence>
<evidence type="ECO:0000259" key="15">
    <source>
        <dbReference type="PROSITE" id="PS50203"/>
    </source>
</evidence>
<protein>
    <submittedName>
        <fullName evidence="16">Uncharacterized protein</fullName>
    </submittedName>
</protein>
<dbReference type="InterPro" id="IPR001300">
    <property type="entry name" value="Peptidase_C2_calpain_cat"/>
</dbReference>
<dbReference type="InterPro" id="IPR038765">
    <property type="entry name" value="Papain-like_cys_pep_sf"/>
</dbReference>
<evidence type="ECO:0000256" key="12">
    <source>
        <dbReference type="SAM" id="MobiDB-lite"/>
    </source>
</evidence>
<evidence type="ECO:0000256" key="4">
    <source>
        <dbReference type="ARBA" id="ARBA00022670"/>
    </source>
</evidence>
<dbReference type="Gene3D" id="1.10.20.10">
    <property type="entry name" value="Histone, subunit A"/>
    <property type="match status" value="1"/>
</dbReference>